<evidence type="ECO:0000313" key="2">
    <source>
        <dbReference type="EMBL" id="TDL29598.1"/>
    </source>
</evidence>
<feature type="compositionally biased region" description="Polar residues" evidence="1">
    <location>
        <begin position="180"/>
        <end position="200"/>
    </location>
</feature>
<gene>
    <name evidence="2" type="ORF">BD410DRAFT_798149</name>
</gene>
<protein>
    <submittedName>
        <fullName evidence="2">Uncharacterized protein</fullName>
    </submittedName>
</protein>
<proteinExistence type="predicted"/>
<reference evidence="2 3" key="1">
    <citation type="submission" date="2018-06" db="EMBL/GenBank/DDBJ databases">
        <title>A transcriptomic atlas of mushroom development highlights an independent origin of complex multicellularity.</title>
        <authorList>
            <consortium name="DOE Joint Genome Institute"/>
            <person name="Krizsan K."/>
            <person name="Almasi E."/>
            <person name="Merenyi Z."/>
            <person name="Sahu N."/>
            <person name="Viragh M."/>
            <person name="Koszo T."/>
            <person name="Mondo S."/>
            <person name="Kiss B."/>
            <person name="Balint B."/>
            <person name="Kues U."/>
            <person name="Barry K."/>
            <person name="Hegedus J.C."/>
            <person name="Henrissat B."/>
            <person name="Johnson J."/>
            <person name="Lipzen A."/>
            <person name="Ohm R."/>
            <person name="Nagy I."/>
            <person name="Pangilinan J."/>
            <person name="Yan J."/>
            <person name="Xiong Y."/>
            <person name="Grigoriev I.V."/>
            <person name="Hibbett D.S."/>
            <person name="Nagy L.G."/>
        </authorList>
    </citation>
    <scope>NUCLEOTIDE SEQUENCE [LARGE SCALE GENOMIC DNA]</scope>
    <source>
        <strain evidence="2 3">SZMC22713</strain>
    </source>
</reference>
<organism evidence="2 3">
    <name type="scientific">Rickenella mellea</name>
    <dbReference type="NCBI Taxonomy" id="50990"/>
    <lineage>
        <taxon>Eukaryota</taxon>
        <taxon>Fungi</taxon>
        <taxon>Dikarya</taxon>
        <taxon>Basidiomycota</taxon>
        <taxon>Agaricomycotina</taxon>
        <taxon>Agaricomycetes</taxon>
        <taxon>Hymenochaetales</taxon>
        <taxon>Rickenellaceae</taxon>
        <taxon>Rickenella</taxon>
    </lineage>
</organism>
<evidence type="ECO:0000256" key="1">
    <source>
        <dbReference type="SAM" id="MobiDB-lite"/>
    </source>
</evidence>
<dbReference type="Proteomes" id="UP000294933">
    <property type="component" value="Unassembled WGS sequence"/>
</dbReference>
<feature type="region of interest" description="Disordered" evidence="1">
    <location>
        <begin position="180"/>
        <end position="202"/>
    </location>
</feature>
<dbReference type="EMBL" id="ML170156">
    <property type="protein sequence ID" value="TDL29598.1"/>
    <property type="molecule type" value="Genomic_DNA"/>
</dbReference>
<sequence>MSISVDDLVSSLSSNHIGQEAIDIADLQVQLQQALRYQSQQTNNPAFAPCNTPTARTPSSINWSQLADANRRRRSSIASLASRKNSVDRGNDIAEEAMEEDEEGAVEDILSSPMSAVSHNNPESTSWAYHYAQSGNPHVATSGGCEPISPSHSGSSFASTDPFFAVAQAPQQQSNSFFAQNGRVSQQSPFLTPTQQSQSRAVPFPLTLDTRPRYVATAAGFNG</sequence>
<accession>A0A4V3AZL5</accession>
<dbReference type="STRING" id="50990.A0A4V3AZL5"/>
<keyword evidence="3" id="KW-1185">Reference proteome</keyword>
<dbReference type="VEuPathDB" id="FungiDB:BD410DRAFT_798149"/>
<evidence type="ECO:0000313" key="3">
    <source>
        <dbReference type="Proteomes" id="UP000294933"/>
    </source>
</evidence>
<dbReference type="AlphaFoldDB" id="A0A4V3AZL5"/>
<name>A0A4V3AZL5_9AGAM</name>